<organism evidence="1">
    <name type="scientific">Glycine max</name>
    <name type="common">Soybean</name>
    <name type="synonym">Glycine hispida</name>
    <dbReference type="NCBI Taxonomy" id="3847"/>
    <lineage>
        <taxon>Eukaryota</taxon>
        <taxon>Viridiplantae</taxon>
        <taxon>Streptophyta</taxon>
        <taxon>Embryophyta</taxon>
        <taxon>Tracheophyta</taxon>
        <taxon>Spermatophyta</taxon>
        <taxon>Magnoliopsida</taxon>
        <taxon>eudicotyledons</taxon>
        <taxon>Gunneridae</taxon>
        <taxon>Pentapetalae</taxon>
        <taxon>rosids</taxon>
        <taxon>fabids</taxon>
        <taxon>Fabales</taxon>
        <taxon>Fabaceae</taxon>
        <taxon>Papilionoideae</taxon>
        <taxon>50 kb inversion clade</taxon>
        <taxon>NPAAA clade</taxon>
        <taxon>indigoferoid/millettioid clade</taxon>
        <taxon>Phaseoleae</taxon>
        <taxon>Glycine</taxon>
        <taxon>Glycine subgen. Soja</taxon>
    </lineage>
</organism>
<keyword evidence="3" id="KW-1185">Reference proteome</keyword>
<dbReference type="Proteomes" id="UP000008827">
    <property type="component" value="Chromosome 5"/>
</dbReference>
<dbReference type="AlphaFoldDB" id="A0A0R0JY11"/>
<name>A0A0R0JY11_SOYBN</name>
<dbReference type="EMBL" id="CM000838">
    <property type="protein sequence ID" value="KRH59578.1"/>
    <property type="molecule type" value="Genomic_DNA"/>
</dbReference>
<reference evidence="1 2" key="1">
    <citation type="journal article" date="2010" name="Nature">
        <title>Genome sequence of the palaeopolyploid soybean.</title>
        <authorList>
            <person name="Schmutz J."/>
            <person name="Cannon S.B."/>
            <person name="Schlueter J."/>
            <person name="Ma J."/>
            <person name="Mitros T."/>
            <person name="Nelson W."/>
            <person name="Hyten D.L."/>
            <person name="Song Q."/>
            <person name="Thelen J.J."/>
            <person name="Cheng J."/>
            <person name="Xu D."/>
            <person name="Hellsten U."/>
            <person name="May G.D."/>
            <person name="Yu Y."/>
            <person name="Sakurai T."/>
            <person name="Umezawa T."/>
            <person name="Bhattacharyya M.K."/>
            <person name="Sandhu D."/>
            <person name="Valliyodan B."/>
            <person name="Lindquist E."/>
            <person name="Peto M."/>
            <person name="Grant D."/>
            <person name="Shu S."/>
            <person name="Goodstein D."/>
            <person name="Barry K."/>
            <person name="Futrell-Griggs M."/>
            <person name="Abernathy B."/>
            <person name="Du J."/>
            <person name="Tian Z."/>
            <person name="Zhu L."/>
            <person name="Gill N."/>
            <person name="Joshi T."/>
            <person name="Libault M."/>
            <person name="Sethuraman A."/>
            <person name="Zhang X.-C."/>
            <person name="Shinozaki K."/>
            <person name="Nguyen H.T."/>
            <person name="Wing R.A."/>
            <person name="Cregan P."/>
            <person name="Specht J."/>
            <person name="Grimwood J."/>
            <person name="Rokhsar D."/>
            <person name="Stacey G."/>
            <person name="Shoemaker R.C."/>
            <person name="Jackson S.A."/>
        </authorList>
    </citation>
    <scope>NUCLEOTIDE SEQUENCE [LARGE SCALE GENOMIC DNA]</scope>
    <source>
        <strain evidence="2">cv. Williams 82</strain>
        <tissue evidence="1">Callus</tissue>
    </source>
</reference>
<accession>A0A0R0JY11</accession>
<dbReference type="EnsemblPlants" id="KRH59578">
    <property type="protein sequence ID" value="KRH59578"/>
    <property type="gene ID" value="GLYMA_05G192000"/>
</dbReference>
<dbReference type="Gramene" id="KRH59578">
    <property type="protein sequence ID" value="KRH59578"/>
    <property type="gene ID" value="GLYMA_05G192000"/>
</dbReference>
<gene>
    <name evidence="1" type="ORF">GLYMA_05G192000</name>
</gene>
<protein>
    <submittedName>
        <fullName evidence="1 2">Uncharacterized protein</fullName>
    </submittedName>
</protein>
<reference evidence="2" key="2">
    <citation type="submission" date="2018-02" db="UniProtKB">
        <authorList>
            <consortium name="EnsemblPlants"/>
        </authorList>
    </citation>
    <scope>IDENTIFICATION</scope>
    <source>
        <strain evidence="2">Williams 82</strain>
    </source>
</reference>
<evidence type="ECO:0000313" key="3">
    <source>
        <dbReference type="Proteomes" id="UP000008827"/>
    </source>
</evidence>
<evidence type="ECO:0000313" key="2">
    <source>
        <dbReference type="EnsemblPlants" id="KRH59578"/>
    </source>
</evidence>
<proteinExistence type="predicted"/>
<reference evidence="1" key="3">
    <citation type="submission" date="2018-07" db="EMBL/GenBank/DDBJ databases">
        <title>WGS assembly of Glycine max.</title>
        <authorList>
            <person name="Schmutz J."/>
            <person name="Cannon S."/>
            <person name="Schlueter J."/>
            <person name="Ma J."/>
            <person name="Mitros T."/>
            <person name="Nelson W."/>
            <person name="Hyten D."/>
            <person name="Song Q."/>
            <person name="Thelen J."/>
            <person name="Cheng J."/>
            <person name="Xu D."/>
            <person name="Hellsten U."/>
            <person name="May G."/>
            <person name="Yu Y."/>
            <person name="Sakurai T."/>
            <person name="Umezawa T."/>
            <person name="Bhattacharyya M."/>
            <person name="Sandhu D."/>
            <person name="Valliyodan B."/>
            <person name="Lindquist E."/>
            <person name="Peto M."/>
            <person name="Grant D."/>
            <person name="Shu S."/>
            <person name="Goodstein D."/>
            <person name="Barry K."/>
            <person name="Futrell-Griggs M."/>
            <person name="Abernathy B."/>
            <person name="Du J."/>
            <person name="Tian Z."/>
            <person name="Zhu L."/>
            <person name="Gill N."/>
            <person name="Joshi T."/>
            <person name="Libault M."/>
            <person name="Sethuraman A."/>
            <person name="Zhang X."/>
            <person name="Shinozaki K."/>
            <person name="Nguyen H."/>
            <person name="Wing R."/>
            <person name="Cregan P."/>
            <person name="Specht J."/>
            <person name="Grimwood J."/>
            <person name="Rokhsar D."/>
            <person name="Stacey G."/>
            <person name="Shoemaker R."/>
            <person name="Jackson S."/>
        </authorList>
    </citation>
    <scope>NUCLEOTIDE SEQUENCE</scope>
    <source>
        <tissue evidence="1">Callus</tissue>
    </source>
</reference>
<sequence>MILNPRINLAIVGSSTLDFCQSPLTTARHCRRRFFDKGVSVLFFLLSLPPPATSSSSLTRHLHEEEIQNNQKQRFEIGKSRGKIWCGAP</sequence>
<evidence type="ECO:0000313" key="1">
    <source>
        <dbReference type="EMBL" id="KRH59578.1"/>
    </source>
</evidence>
<dbReference type="InParanoid" id="A0A0R0JY11"/>